<feature type="compositionally biased region" description="Polar residues" evidence="1">
    <location>
        <begin position="153"/>
        <end position="163"/>
    </location>
</feature>
<accession>A0A0F9CQB2</accession>
<comment type="caution">
    <text evidence="2">The sequence shown here is derived from an EMBL/GenBank/DDBJ whole genome shotgun (WGS) entry which is preliminary data.</text>
</comment>
<name>A0A0F9CQB2_9ZZZZ</name>
<reference evidence="2" key="1">
    <citation type="journal article" date="2015" name="Nature">
        <title>Complex archaea that bridge the gap between prokaryotes and eukaryotes.</title>
        <authorList>
            <person name="Spang A."/>
            <person name="Saw J.H."/>
            <person name="Jorgensen S.L."/>
            <person name="Zaremba-Niedzwiedzka K."/>
            <person name="Martijn J."/>
            <person name="Lind A.E."/>
            <person name="van Eijk R."/>
            <person name="Schleper C."/>
            <person name="Guy L."/>
            <person name="Ettema T.J."/>
        </authorList>
    </citation>
    <scope>NUCLEOTIDE SEQUENCE</scope>
</reference>
<dbReference type="AlphaFoldDB" id="A0A0F9CQB2"/>
<evidence type="ECO:0000313" key="2">
    <source>
        <dbReference type="EMBL" id="KKL51354.1"/>
    </source>
</evidence>
<feature type="region of interest" description="Disordered" evidence="1">
    <location>
        <begin position="188"/>
        <end position="211"/>
    </location>
</feature>
<sequence length="211" mass="23667">MDTNISCHIMIETPQGEDNLCFNHTGSVRWSNFDAPLRAVLGIPDGPQTEGTCPYWEHLENHEYQIVLDAALAHKQVLLKDQTRLSELTLSDVTHSVLRDRREVIVQLERIQGWIAYYELAATLVKLGHKVVCFSVGLLIPINPQGEHHDRPQTTFLPSGTQPSPEPATYHQRRVGGQCSFRTTMFGSRAQPSASHHDSSGSDRCWTVGTR</sequence>
<feature type="region of interest" description="Disordered" evidence="1">
    <location>
        <begin position="147"/>
        <end position="171"/>
    </location>
</feature>
<organism evidence="2">
    <name type="scientific">marine sediment metagenome</name>
    <dbReference type="NCBI Taxonomy" id="412755"/>
    <lineage>
        <taxon>unclassified sequences</taxon>
        <taxon>metagenomes</taxon>
        <taxon>ecological metagenomes</taxon>
    </lineage>
</organism>
<proteinExistence type="predicted"/>
<evidence type="ECO:0000256" key="1">
    <source>
        <dbReference type="SAM" id="MobiDB-lite"/>
    </source>
</evidence>
<dbReference type="EMBL" id="LAZR01032279">
    <property type="protein sequence ID" value="KKL51354.1"/>
    <property type="molecule type" value="Genomic_DNA"/>
</dbReference>
<gene>
    <name evidence="2" type="ORF">LCGC14_2296330</name>
</gene>
<protein>
    <submittedName>
        <fullName evidence="2">Uncharacterized protein</fullName>
    </submittedName>
</protein>